<dbReference type="GO" id="GO:0031053">
    <property type="term" value="P:primary miRNA processing"/>
    <property type="evidence" value="ECO:0007669"/>
    <property type="project" value="InterPro"/>
</dbReference>
<dbReference type="InterPro" id="IPR040375">
    <property type="entry name" value="DGCR8"/>
</dbReference>
<dbReference type="OrthoDB" id="112668at2759"/>
<accession>A0A9P0H2K7</accession>
<dbReference type="Pfam" id="PF00035">
    <property type="entry name" value="dsrm"/>
    <property type="match status" value="1"/>
</dbReference>
<evidence type="ECO:0000313" key="5">
    <source>
        <dbReference type="EMBL" id="CAH1392851.1"/>
    </source>
</evidence>
<dbReference type="GO" id="GO:0070877">
    <property type="term" value="C:microprocessor complex"/>
    <property type="evidence" value="ECO:0007669"/>
    <property type="project" value="InterPro"/>
</dbReference>
<dbReference type="PROSITE" id="PS50137">
    <property type="entry name" value="DS_RBD"/>
    <property type="match status" value="1"/>
</dbReference>
<dbReference type="PANTHER" id="PTHR13482">
    <property type="entry name" value="MICRORNA PROCESSOR COMPLEX SUBUNIT DGCR8"/>
    <property type="match status" value="1"/>
</dbReference>
<dbReference type="GO" id="GO:0003725">
    <property type="term" value="F:double-stranded RNA binding"/>
    <property type="evidence" value="ECO:0007669"/>
    <property type="project" value="TreeGrafter"/>
</dbReference>
<dbReference type="Proteomes" id="UP001152798">
    <property type="component" value="Chromosome 2"/>
</dbReference>
<dbReference type="InterPro" id="IPR001202">
    <property type="entry name" value="WW_dom"/>
</dbReference>
<keyword evidence="6" id="KW-1185">Reference proteome</keyword>
<dbReference type="PROSITE" id="PS50020">
    <property type="entry name" value="WW_DOMAIN_2"/>
    <property type="match status" value="1"/>
</dbReference>
<proteinExistence type="predicted"/>
<dbReference type="FunFam" id="3.30.160.590:FF:000001">
    <property type="entry name" value="microprocessor complex subunit DGCR8"/>
    <property type="match status" value="1"/>
</dbReference>
<dbReference type="Gene3D" id="2.20.70.10">
    <property type="match status" value="1"/>
</dbReference>
<evidence type="ECO:0000256" key="1">
    <source>
        <dbReference type="PROSITE-ProRule" id="PRU00266"/>
    </source>
</evidence>
<dbReference type="CDD" id="cd19867">
    <property type="entry name" value="DSRM_DGCR8_rpt1"/>
    <property type="match status" value="1"/>
</dbReference>
<keyword evidence="1" id="KW-0694">RNA-binding</keyword>
<evidence type="ECO:0000259" key="4">
    <source>
        <dbReference type="PROSITE" id="PS50137"/>
    </source>
</evidence>
<organism evidence="5 6">
    <name type="scientific">Nezara viridula</name>
    <name type="common">Southern green stink bug</name>
    <name type="synonym">Cimex viridulus</name>
    <dbReference type="NCBI Taxonomy" id="85310"/>
    <lineage>
        <taxon>Eukaryota</taxon>
        <taxon>Metazoa</taxon>
        <taxon>Ecdysozoa</taxon>
        <taxon>Arthropoda</taxon>
        <taxon>Hexapoda</taxon>
        <taxon>Insecta</taxon>
        <taxon>Pterygota</taxon>
        <taxon>Neoptera</taxon>
        <taxon>Paraneoptera</taxon>
        <taxon>Hemiptera</taxon>
        <taxon>Heteroptera</taxon>
        <taxon>Panheteroptera</taxon>
        <taxon>Pentatomomorpha</taxon>
        <taxon>Pentatomoidea</taxon>
        <taxon>Pentatomidae</taxon>
        <taxon>Pentatominae</taxon>
        <taxon>Nezara</taxon>
    </lineage>
</organism>
<feature type="domain" description="WW" evidence="3">
    <location>
        <begin position="234"/>
        <end position="267"/>
    </location>
</feature>
<dbReference type="AlphaFoldDB" id="A0A9P0H2K7"/>
<dbReference type="GO" id="GO:0020037">
    <property type="term" value="F:heme binding"/>
    <property type="evidence" value="ECO:0007669"/>
    <property type="project" value="InterPro"/>
</dbReference>
<protein>
    <submittedName>
        <fullName evidence="5">Uncharacterized protein</fullName>
    </submittedName>
</protein>
<dbReference type="Gene3D" id="3.30.160.20">
    <property type="match status" value="2"/>
</dbReference>
<dbReference type="FunFam" id="3.30.160.20:FF:000021">
    <property type="entry name" value="Microprocessor complex subunit DGCR8"/>
    <property type="match status" value="1"/>
</dbReference>
<evidence type="ECO:0000256" key="2">
    <source>
        <dbReference type="SAM" id="MobiDB-lite"/>
    </source>
</evidence>
<dbReference type="SMART" id="SM00358">
    <property type="entry name" value="DSRM"/>
    <property type="match status" value="1"/>
</dbReference>
<feature type="region of interest" description="Disordered" evidence="2">
    <location>
        <begin position="369"/>
        <end position="404"/>
    </location>
</feature>
<gene>
    <name evidence="5" type="ORF">NEZAVI_LOCUS3608</name>
</gene>
<dbReference type="Gene3D" id="3.30.160.590">
    <property type="match status" value="1"/>
</dbReference>
<dbReference type="GO" id="GO:0070878">
    <property type="term" value="F:primary miRNA binding"/>
    <property type="evidence" value="ECO:0007669"/>
    <property type="project" value="TreeGrafter"/>
</dbReference>
<dbReference type="CDD" id="cd19868">
    <property type="entry name" value="DSRM_DGCR8_rpt2"/>
    <property type="match status" value="1"/>
</dbReference>
<evidence type="ECO:0000313" key="6">
    <source>
        <dbReference type="Proteomes" id="UP001152798"/>
    </source>
</evidence>
<dbReference type="InterPro" id="IPR014720">
    <property type="entry name" value="dsRBD_dom"/>
</dbReference>
<name>A0A9P0H2K7_NEZVI</name>
<dbReference type="SUPFAM" id="SSF54768">
    <property type="entry name" value="dsRNA-binding domain-like"/>
    <property type="match status" value="1"/>
</dbReference>
<feature type="compositionally biased region" description="Basic and acidic residues" evidence="2">
    <location>
        <begin position="369"/>
        <end position="378"/>
    </location>
</feature>
<dbReference type="PANTHER" id="PTHR13482:SF3">
    <property type="entry name" value="MICROPROCESSOR COMPLEX SUBUNIT DGCR8"/>
    <property type="match status" value="1"/>
</dbReference>
<dbReference type="EMBL" id="OV725078">
    <property type="protein sequence ID" value="CAH1392851.1"/>
    <property type="molecule type" value="Genomic_DNA"/>
</dbReference>
<reference evidence="5" key="1">
    <citation type="submission" date="2022-01" db="EMBL/GenBank/DDBJ databases">
        <authorList>
            <person name="King R."/>
        </authorList>
    </citation>
    <scope>NUCLEOTIDE SEQUENCE</scope>
</reference>
<evidence type="ECO:0000259" key="3">
    <source>
        <dbReference type="PROSITE" id="PS50020"/>
    </source>
</evidence>
<dbReference type="GO" id="GO:0042802">
    <property type="term" value="F:identical protein binding"/>
    <property type="evidence" value="ECO:0007669"/>
    <property type="project" value="InterPro"/>
</dbReference>
<feature type="domain" description="DRBM" evidence="4">
    <location>
        <begin position="413"/>
        <end position="480"/>
    </location>
</feature>
<sequence>MESLGKRKCPYTTLNESFTGSTSCNIKVNAKKTCLNKHESENEESMIKDFTSDVTHYESYPNSNINSFDNLINVSKSKMESMGTLKCTYQQSNEQFKDNPSCNVKAIVKKTCLNNQESENLPSTSRDFTKEEVTNTKSNEVFNPYSFGSNEDLRVFQVLDECEGSDVDENVEYHSEVEFDISDNEIEAMLEEGFEKGVKKIKDVPDGNSQGDNSIRYTEHKTLILEELGYNHFEMLPEGWIKIIHKSGMPIYLHKATRVCTFGRPYYLGQGSVRKHNVPLSAIPCLQYRRALDEEETRKKEGDALNVKNDGPQYLHTAKIETTEENKLSQSLGAFTLQQYCKKLFRFKKEKRLHFVSWADRRKYAKAKKIEKEQHRPSFPDGTKLIKFPIQNPDDGPKAKPRGEWIMNPNGKSYICILHEYVQHALKKQPTYEFKALENPSTPYSATVIINDMRYGYGTGTSKKQAKLAAAKASLEILIPEMREKIRSDNKNGKRSGITNFPDEDETSLSIFDEIRIEDPRVAEFCAKTTEPSPYAILLLCLQRNFGLKEMPIEYNVNPLHRQCNEFIMTVGKHTARIICKNKREGKQRASQAILQDLHPHITSWGALLRLYGNRSVRNVKEKKQEEQEITMLQSKASLNSPNYSIINKLRSEMNKLYEQQMMVKPIGLFIPPAGTSLPSSGTELNKVDF</sequence>